<accession>A0A7X5AMY9</accession>
<organism evidence="3 4">
    <name type="scientific">Halomonas alimentaria</name>
    <dbReference type="NCBI Taxonomy" id="147248"/>
    <lineage>
        <taxon>Bacteria</taxon>
        <taxon>Pseudomonadati</taxon>
        <taxon>Pseudomonadota</taxon>
        <taxon>Gammaproteobacteria</taxon>
        <taxon>Oceanospirillales</taxon>
        <taxon>Halomonadaceae</taxon>
        <taxon>Halomonas</taxon>
    </lineage>
</organism>
<dbReference type="RefSeq" id="WP_161430491.1">
    <property type="nucleotide sequence ID" value="NZ_WUTT01000001.1"/>
</dbReference>
<evidence type="ECO:0000313" key="3">
    <source>
        <dbReference type="EMBL" id="NAW33455.1"/>
    </source>
</evidence>
<feature type="signal peptide" evidence="2">
    <location>
        <begin position="1"/>
        <end position="23"/>
    </location>
</feature>
<comment type="caution">
    <text evidence="3">The sequence shown here is derived from an EMBL/GenBank/DDBJ whole genome shotgun (WGS) entry which is preliminary data.</text>
</comment>
<dbReference type="AlphaFoldDB" id="A0A7X5AMY9"/>
<keyword evidence="4" id="KW-1185">Reference proteome</keyword>
<feature type="chain" id="PRO_5031331222" evidence="2">
    <location>
        <begin position="24"/>
        <end position="333"/>
    </location>
</feature>
<dbReference type="EMBL" id="WUTT01000001">
    <property type="protein sequence ID" value="NAW33455.1"/>
    <property type="molecule type" value="Genomic_DNA"/>
</dbReference>
<protein>
    <submittedName>
        <fullName evidence="3">Uncharacterized protein</fullName>
    </submittedName>
</protein>
<proteinExistence type="predicted"/>
<gene>
    <name evidence="3" type="ORF">GRB96_03325</name>
</gene>
<dbReference type="Proteomes" id="UP000487929">
    <property type="component" value="Unassembled WGS sequence"/>
</dbReference>
<feature type="compositionally biased region" description="Basic and acidic residues" evidence="1">
    <location>
        <begin position="321"/>
        <end position="333"/>
    </location>
</feature>
<name>A0A7X5AMY9_9GAMM</name>
<evidence type="ECO:0000256" key="1">
    <source>
        <dbReference type="SAM" id="MobiDB-lite"/>
    </source>
</evidence>
<reference evidence="3 4" key="1">
    <citation type="submission" date="2019-12" db="EMBL/GenBank/DDBJ databases">
        <title>Draft genome sequencing of Halomonas alimentaria DSM 15356.</title>
        <authorList>
            <person name="Pandiyan K."/>
            <person name="Kushwaha P."/>
            <person name="Gowdham M."/>
            <person name="Chakdar H."/>
            <person name="Singh A."/>
            <person name="Kumar M."/>
            <person name="Saxena A.K."/>
        </authorList>
    </citation>
    <scope>NUCLEOTIDE SEQUENCE [LARGE SCALE GENOMIC DNA]</scope>
    <source>
        <strain evidence="3 4">DSM 15356</strain>
    </source>
</reference>
<dbReference type="OrthoDB" id="964913at2"/>
<keyword evidence="2" id="KW-0732">Signal</keyword>
<evidence type="ECO:0000256" key="2">
    <source>
        <dbReference type="SAM" id="SignalP"/>
    </source>
</evidence>
<feature type="region of interest" description="Disordered" evidence="1">
    <location>
        <begin position="313"/>
        <end position="333"/>
    </location>
</feature>
<sequence>MRGFRCWIGAGIAATGLSVGSLAAGEMSGMPSDSRLGEAASIEAIARAFLPEAQWQPRDAQALQAEIRQRLDDGDGSSIFHPDADTGPLTKALLVLMIEEADLPHSRVRLRYARASVAPQGQAPIPVELVEVARFNLGPARREGLIAQHGESRVATAEDFGDGKHIAWRFITRPIMGQVADITHASRREIPLEGAFCLNAPCSTADSLIEQARDWPAPSSLEPASSSLPLEVALLEMGLERLGLVQRDNSGPGRWHPPEWPESVPPGASFMEVLVERGLGQDDGVDLVIYLDQLMDDDIKALWQRLMAVDTGAGEPPRVWETQDREPWPRPDW</sequence>
<evidence type="ECO:0000313" key="4">
    <source>
        <dbReference type="Proteomes" id="UP000487929"/>
    </source>
</evidence>